<reference evidence="2" key="1">
    <citation type="submission" date="2020-02" db="EMBL/GenBank/DDBJ databases">
        <authorList>
            <person name="Meier V. D."/>
        </authorList>
    </citation>
    <scope>NUCLEOTIDE SEQUENCE</scope>
    <source>
        <strain evidence="2">AVDCRST_MAG07</strain>
    </source>
</reference>
<dbReference type="EMBL" id="CADCUB010000051">
    <property type="protein sequence ID" value="CAA9317200.1"/>
    <property type="molecule type" value="Genomic_DNA"/>
</dbReference>
<evidence type="ECO:0008006" key="3">
    <source>
        <dbReference type="Google" id="ProtNLM"/>
    </source>
</evidence>
<feature type="transmembrane region" description="Helical" evidence="1">
    <location>
        <begin position="151"/>
        <end position="171"/>
    </location>
</feature>
<feature type="transmembrane region" description="Helical" evidence="1">
    <location>
        <begin position="23"/>
        <end position="48"/>
    </location>
</feature>
<feature type="transmembrane region" description="Helical" evidence="1">
    <location>
        <begin position="86"/>
        <end position="105"/>
    </location>
</feature>
<keyword evidence="1" id="KW-1133">Transmembrane helix</keyword>
<name>A0A6J4KXL5_9ACTN</name>
<gene>
    <name evidence="2" type="ORF">AVDCRST_MAG07-959</name>
</gene>
<feature type="transmembrane region" description="Helical" evidence="1">
    <location>
        <begin position="202"/>
        <end position="227"/>
    </location>
</feature>
<keyword evidence="1" id="KW-0472">Membrane</keyword>
<feature type="transmembrane region" description="Helical" evidence="1">
    <location>
        <begin position="117"/>
        <end position="139"/>
    </location>
</feature>
<evidence type="ECO:0000313" key="2">
    <source>
        <dbReference type="EMBL" id="CAA9317200.1"/>
    </source>
</evidence>
<dbReference type="AlphaFoldDB" id="A0A6J4KXL5"/>
<proteinExistence type="predicted"/>
<feature type="transmembrane region" description="Helical" evidence="1">
    <location>
        <begin position="377"/>
        <end position="397"/>
    </location>
</feature>
<feature type="transmembrane region" description="Helical" evidence="1">
    <location>
        <begin position="304"/>
        <end position="328"/>
    </location>
</feature>
<dbReference type="Pfam" id="PF19877">
    <property type="entry name" value="DUF6350"/>
    <property type="match status" value="1"/>
</dbReference>
<keyword evidence="1" id="KW-0812">Transmembrane</keyword>
<feature type="transmembrane region" description="Helical" evidence="1">
    <location>
        <begin position="263"/>
        <end position="284"/>
    </location>
</feature>
<feature type="transmembrane region" description="Helical" evidence="1">
    <location>
        <begin position="340"/>
        <end position="365"/>
    </location>
</feature>
<organism evidence="2">
    <name type="scientific">uncultured Frankineae bacterium</name>
    <dbReference type="NCBI Taxonomy" id="437475"/>
    <lineage>
        <taxon>Bacteria</taxon>
        <taxon>Bacillati</taxon>
        <taxon>Actinomycetota</taxon>
        <taxon>Actinomycetes</taxon>
        <taxon>Frankiales</taxon>
        <taxon>environmental samples</taxon>
    </lineage>
</organism>
<dbReference type="InterPro" id="IPR045931">
    <property type="entry name" value="DUF6350"/>
</dbReference>
<accession>A0A6J4KXL5</accession>
<sequence length="407" mass="38999">MTETLQRPAVPGSGGAAPTRRPALLVGALAGLRAVTTGLLLVVLLVVAGEAADDRSGAGALQAVRAGARVWLAASGTVLQTPTGRFSLVPLGLSALLLVLLWRAGRSVARELSVTTLGGAAAAAVAVVAPGAVLTGAVARAAGTGAVQPSPVTALLGGALLASLGAGAGALSADGLRHPDVLGPVGLWRAGRRPRGARVRRTSAAAITAVAVVLAGGALLGGSSLVAHGERSAAIFGAAPGPLGGGALLLVGLAYLPTAVVWGACWLVGPGVAVGAGTAVGPFSHELGAVPALPLLAALPSGAAPTWAGALALLVPLTAGALAGAVLLRSAAEGRSRGAALLDVLLTAAWSGAAIAVLATLSTGAAGGQRLAQLGPSPVLCGLAFAAETAAGALLAVEVLRRRAARA</sequence>
<evidence type="ECO:0000256" key="1">
    <source>
        <dbReference type="SAM" id="Phobius"/>
    </source>
</evidence>
<feature type="transmembrane region" description="Helical" evidence="1">
    <location>
        <begin position="233"/>
        <end position="256"/>
    </location>
</feature>
<protein>
    <recommendedName>
        <fullName evidence="3">Integral membrane protein</fullName>
    </recommendedName>
</protein>